<reference evidence="2 3" key="1">
    <citation type="journal article" date="2019" name="Int. J. Syst. Evol. Microbiol.">
        <title>The Global Catalogue of Microorganisms (GCM) 10K type strain sequencing project: providing services to taxonomists for standard genome sequencing and annotation.</title>
        <authorList>
            <consortium name="The Broad Institute Genomics Platform"/>
            <consortium name="The Broad Institute Genome Sequencing Center for Infectious Disease"/>
            <person name="Wu L."/>
            <person name="Ma J."/>
        </authorList>
    </citation>
    <scope>NUCLEOTIDE SEQUENCE [LARGE SCALE GENOMIC DNA]</scope>
    <source>
        <strain evidence="2 3">JCM 16002</strain>
    </source>
</reference>
<dbReference type="Proteomes" id="UP001500383">
    <property type="component" value="Unassembled WGS sequence"/>
</dbReference>
<evidence type="ECO:0000256" key="1">
    <source>
        <dbReference type="SAM" id="MobiDB-lite"/>
    </source>
</evidence>
<protein>
    <submittedName>
        <fullName evidence="2">MSMEG_0570 family nitrogen starvation response protein</fullName>
    </submittedName>
</protein>
<organism evidence="2 3">
    <name type="scientific">Dietzia cercidiphylli</name>
    <dbReference type="NCBI Taxonomy" id="498199"/>
    <lineage>
        <taxon>Bacteria</taxon>
        <taxon>Bacillati</taxon>
        <taxon>Actinomycetota</taxon>
        <taxon>Actinomycetes</taxon>
        <taxon>Mycobacteriales</taxon>
        <taxon>Dietziaceae</taxon>
        <taxon>Dietzia</taxon>
    </lineage>
</organism>
<keyword evidence="3" id="KW-1185">Reference proteome</keyword>
<evidence type="ECO:0000313" key="2">
    <source>
        <dbReference type="EMBL" id="GAA1701977.1"/>
    </source>
</evidence>
<proteinExistence type="predicted"/>
<accession>A0ABN2ICM6</accession>
<feature type="compositionally biased region" description="Pro residues" evidence="1">
    <location>
        <begin position="93"/>
        <end position="109"/>
    </location>
</feature>
<sequence length="121" mass="12945">MPEMSFAVRWPDGTVRDYYSPSLVIHDHLTVGDRLSVAEFRRRATDGLTEAGERVRERYGFLCSSAADTAARVASASRSHPGDALVEVVSMHPPLPSASPPPASPPPAQAPSASPDPQEHS</sequence>
<feature type="region of interest" description="Disordered" evidence="1">
    <location>
        <begin position="74"/>
        <end position="121"/>
    </location>
</feature>
<dbReference type="InterPro" id="IPR023846">
    <property type="entry name" value="CHP04042_MSMEG0570"/>
</dbReference>
<comment type="caution">
    <text evidence="2">The sequence shown here is derived from an EMBL/GenBank/DDBJ whole genome shotgun (WGS) entry which is preliminary data.</text>
</comment>
<evidence type="ECO:0000313" key="3">
    <source>
        <dbReference type="Proteomes" id="UP001500383"/>
    </source>
</evidence>
<dbReference type="EMBL" id="BAAAQG010000003">
    <property type="protein sequence ID" value="GAA1701977.1"/>
    <property type="molecule type" value="Genomic_DNA"/>
</dbReference>
<name>A0ABN2ICM6_9ACTN</name>
<gene>
    <name evidence="2" type="ORF">GCM10009831_08850</name>
</gene>
<feature type="compositionally biased region" description="Low complexity" evidence="1">
    <location>
        <begin position="110"/>
        <end position="121"/>
    </location>
</feature>
<dbReference type="NCBIfam" id="TIGR04042">
    <property type="entry name" value="MSMEG_0570_fam"/>
    <property type="match status" value="1"/>
</dbReference>